<reference evidence="2 3" key="1">
    <citation type="submission" date="2019-06" db="EMBL/GenBank/DDBJ databases">
        <title>Pac Bio to generate improved reference genome sequences for organisms with transposon mutant libraries (support for FEBA project).</title>
        <authorList>
            <person name="Blow M."/>
        </authorList>
    </citation>
    <scope>NUCLEOTIDE SEQUENCE [LARGE SCALE GENOMIC DNA]</scope>
    <source>
        <strain evidence="2 3">USDA 1844</strain>
    </source>
</reference>
<protein>
    <submittedName>
        <fullName evidence="2">Uncharacterized protein</fullName>
    </submittedName>
</protein>
<sequence>MRFRETSASEPLMTCRKVQDDVETGRNSLARDESGGRPDFCPGGIRHEGGVTLNQAFVWNVGTCRSDVKGETQAGGPCEGEITEAGHRDGAARSSVEGPVMGLERRGCVVQLLSEDNRRREDPRG</sequence>
<gene>
    <name evidence="2" type="ORF">BCL32_0069</name>
</gene>
<feature type="compositionally biased region" description="Basic and acidic residues" evidence="1">
    <location>
        <begin position="17"/>
        <end position="36"/>
    </location>
</feature>
<dbReference type="Proteomes" id="UP000319824">
    <property type="component" value="Unassembled WGS sequence"/>
</dbReference>
<proteinExistence type="predicted"/>
<evidence type="ECO:0000313" key="2">
    <source>
        <dbReference type="EMBL" id="TVZ74761.1"/>
    </source>
</evidence>
<dbReference type="EMBL" id="VISO01000001">
    <property type="protein sequence ID" value="TVZ74761.1"/>
    <property type="molecule type" value="Genomic_DNA"/>
</dbReference>
<evidence type="ECO:0000256" key="1">
    <source>
        <dbReference type="SAM" id="MobiDB-lite"/>
    </source>
</evidence>
<accession>A0A559TJH0</accession>
<evidence type="ECO:0000313" key="3">
    <source>
        <dbReference type="Proteomes" id="UP000319824"/>
    </source>
</evidence>
<dbReference type="AlphaFoldDB" id="A0A559TJH0"/>
<name>A0A559TJH0_9HYPH</name>
<feature type="region of interest" description="Disordered" evidence="1">
    <location>
        <begin position="17"/>
        <end position="40"/>
    </location>
</feature>
<feature type="region of interest" description="Disordered" evidence="1">
    <location>
        <begin position="69"/>
        <end position="94"/>
    </location>
</feature>
<organism evidence="2 3">
    <name type="scientific">Rhizobium mongolense USDA 1844</name>
    <dbReference type="NCBI Taxonomy" id="1079460"/>
    <lineage>
        <taxon>Bacteria</taxon>
        <taxon>Pseudomonadati</taxon>
        <taxon>Pseudomonadota</taxon>
        <taxon>Alphaproteobacteria</taxon>
        <taxon>Hyphomicrobiales</taxon>
        <taxon>Rhizobiaceae</taxon>
        <taxon>Rhizobium/Agrobacterium group</taxon>
        <taxon>Rhizobium</taxon>
    </lineage>
</organism>
<comment type="caution">
    <text evidence="2">The sequence shown here is derived from an EMBL/GenBank/DDBJ whole genome shotgun (WGS) entry which is preliminary data.</text>
</comment>